<dbReference type="EMBL" id="JAOPJF010000023">
    <property type="protein sequence ID" value="KAK1145530.1"/>
    <property type="molecule type" value="Genomic_DNA"/>
</dbReference>
<keyword evidence="2" id="KW-1185">Reference proteome</keyword>
<organism evidence="1 2">
    <name type="scientific">Aspergillus melleus</name>
    <dbReference type="NCBI Taxonomy" id="138277"/>
    <lineage>
        <taxon>Eukaryota</taxon>
        <taxon>Fungi</taxon>
        <taxon>Dikarya</taxon>
        <taxon>Ascomycota</taxon>
        <taxon>Pezizomycotina</taxon>
        <taxon>Eurotiomycetes</taxon>
        <taxon>Eurotiomycetidae</taxon>
        <taxon>Eurotiales</taxon>
        <taxon>Aspergillaceae</taxon>
        <taxon>Aspergillus</taxon>
        <taxon>Aspergillus subgen. Circumdati</taxon>
    </lineage>
</organism>
<sequence>MLKNTVFLAALLVQTLPFAVALPSPSEEEVKVAAAEDGHPNHGDHGHDHDGGDNIIDWDITIATVTDYIPGPTATITVIKTHIIEPTDVPVPTDCTTQTITAPGPTETITEPGSIETVTEPPVTETDTITITIDPGTVTDTETVTEMDTITESVTEVTTITSCPTDTPTGGPDTGDCTPPTIGYYPDRDPNQAFEIDDTGIYGHGTSAFISTLISHICNQLRSPCNAPGATVQYCWSAAAMVDTSGLQGEAQAEYWNSFWT</sequence>
<reference evidence="1 2" key="1">
    <citation type="journal article" date="2023" name="ACS Omega">
        <title>Identification of the Neoaspergillic Acid Biosynthesis Gene Cluster by Establishing an In Vitro CRISPR-Ribonucleoprotein Genetic System in Aspergillus melleus.</title>
        <authorList>
            <person name="Yuan B."/>
            <person name="Grau M.F."/>
            <person name="Murata R.M."/>
            <person name="Torok T."/>
            <person name="Venkateswaran K."/>
            <person name="Stajich J.E."/>
            <person name="Wang C.C.C."/>
        </authorList>
    </citation>
    <scope>NUCLEOTIDE SEQUENCE [LARGE SCALE GENOMIC DNA]</scope>
    <source>
        <strain evidence="1 2">IMV 1140</strain>
    </source>
</reference>
<proteinExistence type="predicted"/>
<protein>
    <submittedName>
        <fullName evidence="1">Uncharacterized protein</fullName>
    </submittedName>
</protein>
<gene>
    <name evidence="1" type="ORF">N8T08_004088</name>
</gene>
<dbReference type="Proteomes" id="UP001177260">
    <property type="component" value="Unassembled WGS sequence"/>
</dbReference>
<accession>A0ACC3B6B8</accession>
<evidence type="ECO:0000313" key="1">
    <source>
        <dbReference type="EMBL" id="KAK1145530.1"/>
    </source>
</evidence>
<comment type="caution">
    <text evidence="1">The sequence shown here is derived from an EMBL/GenBank/DDBJ whole genome shotgun (WGS) entry which is preliminary data.</text>
</comment>
<name>A0ACC3B6B8_9EURO</name>
<evidence type="ECO:0000313" key="2">
    <source>
        <dbReference type="Proteomes" id="UP001177260"/>
    </source>
</evidence>